<evidence type="ECO:0000313" key="6">
    <source>
        <dbReference type="Proteomes" id="UP000076623"/>
    </source>
</evidence>
<evidence type="ECO:0000256" key="1">
    <source>
        <dbReference type="ARBA" id="ARBA00023015"/>
    </source>
</evidence>
<dbReference type="CDD" id="cd01392">
    <property type="entry name" value="HTH_LacI"/>
    <property type="match status" value="1"/>
</dbReference>
<sequence length="338" mass="37220">MNPTIKDVAKHANVSIATVSRIVNGLPGYSEETKKKVQQSIEALGYQPNAIARGLINKRTQTIGVLFPDVSGMLSSEVLQGIENAAHDGGFSVIVCNTTSSGKRTVKYLRLLQEKRVDGIIFASEDVKEEYYKIFQEMKVPVVLVSTASAKYDLPFVRVNDFDGAFQATEYLIQKGHKVIGMIGGSDEDPIAGVPRMQGFQKALESNGLIYTKNHITKNEGYRFQNGKESLPQLLKELPSMTALFAASDEMAIGAMSAAHQLGIRVPEELSIIGYDNLKIAEMCYPPLTTVSQPLKDMGQTSGEMLVSMIKGEKQEAKSRYMPFTIVERQSVSDFHDK</sequence>
<dbReference type="GO" id="GO:0000976">
    <property type="term" value="F:transcription cis-regulatory region binding"/>
    <property type="evidence" value="ECO:0007669"/>
    <property type="project" value="TreeGrafter"/>
</dbReference>
<dbReference type="Pfam" id="PF13377">
    <property type="entry name" value="Peripla_BP_3"/>
    <property type="match status" value="1"/>
</dbReference>
<keyword evidence="2" id="KW-0238">DNA-binding</keyword>
<accession>A0A160IKT5</accession>
<evidence type="ECO:0000256" key="3">
    <source>
        <dbReference type="ARBA" id="ARBA00023163"/>
    </source>
</evidence>
<dbReference type="EMBL" id="CP015378">
    <property type="protein sequence ID" value="ANC76487.1"/>
    <property type="molecule type" value="Genomic_DNA"/>
</dbReference>
<evidence type="ECO:0000313" key="5">
    <source>
        <dbReference type="EMBL" id="ANC76487.1"/>
    </source>
</evidence>
<dbReference type="PROSITE" id="PS50932">
    <property type="entry name" value="HTH_LACI_2"/>
    <property type="match status" value="1"/>
</dbReference>
<dbReference type="CDD" id="cd19975">
    <property type="entry name" value="PBP1_CcpA-like"/>
    <property type="match status" value="1"/>
</dbReference>
<gene>
    <name evidence="5" type="ORF">ABE65_006615</name>
</gene>
<dbReference type="AlphaFoldDB" id="A0A160IKT5"/>
<reference evidence="5 6" key="1">
    <citation type="submission" date="2016-04" db="EMBL/GenBank/DDBJ databases">
        <title>Complete genome sequence of Fictibacillus phosphorivorans G25-29, a strain toxic to nematodes.</title>
        <authorList>
            <person name="Zheng Z."/>
        </authorList>
    </citation>
    <scope>NUCLEOTIDE SEQUENCE [LARGE SCALE GENOMIC DNA]</scope>
    <source>
        <strain evidence="5 6">G25-29</strain>
    </source>
</reference>
<dbReference type="PANTHER" id="PTHR30146">
    <property type="entry name" value="LACI-RELATED TRANSCRIPTIONAL REPRESSOR"/>
    <property type="match status" value="1"/>
</dbReference>
<dbReference type="SUPFAM" id="SSF47413">
    <property type="entry name" value="lambda repressor-like DNA-binding domains"/>
    <property type="match status" value="1"/>
</dbReference>
<dbReference type="RefSeq" id="WP_066392688.1">
    <property type="nucleotide sequence ID" value="NZ_CP015378.1"/>
</dbReference>
<proteinExistence type="predicted"/>
<dbReference type="InterPro" id="IPR000843">
    <property type="entry name" value="HTH_LacI"/>
</dbReference>
<dbReference type="InterPro" id="IPR010982">
    <property type="entry name" value="Lambda_DNA-bd_dom_sf"/>
</dbReference>
<dbReference type="Pfam" id="PF00356">
    <property type="entry name" value="LacI"/>
    <property type="match status" value="1"/>
</dbReference>
<keyword evidence="6" id="KW-1185">Reference proteome</keyword>
<dbReference type="GO" id="GO:0003700">
    <property type="term" value="F:DNA-binding transcription factor activity"/>
    <property type="evidence" value="ECO:0007669"/>
    <property type="project" value="TreeGrafter"/>
</dbReference>
<dbReference type="SMART" id="SM00354">
    <property type="entry name" value="HTH_LACI"/>
    <property type="match status" value="1"/>
</dbReference>
<dbReference type="InterPro" id="IPR028082">
    <property type="entry name" value="Peripla_BP_I"/>
</dbReference>
<evidence type="ECO:0000259" key="4">
    <source>
        <dbReference type="PROSITE" id="PS50932"/>
    </source>
</evidence>
<feature type="domain" description="HTH lacI-type" evidence="4">
    <location>
        <begin position="3"/>
        <end position="57"/>
    </location>
</feature>
<dbReference type="Gene3D" id="3.40.50.2300">
    <property type="match status" value="2"/>
</dbReference>
<dbReference type="Gene3D" id="1.10.260.40">
    <property type="entry name" value="lambda repressor-like DNA-binding domains"/>
    <property type="match status" value="1"/>
</dbReference>
<dbReference type="InterPro" id="IPR046335">
    <property type="entry name" value="LacI/GalR-like_sensor"/>
</dbReference>
<protein>
    <submittedName>
        <fullName evidence="5">LacI family transcriptional regulator</fullName>
    </submittedName>
</protein>
<keyword evidence="3" id="KW-0804">Transcription</keyword>
<dbReference type="PANTHER" id="PTHR30146:SF149">
    <property type="entry name" value="HTH-TYPE TRANSCRIPTIONAL REGULATOR EBGR"/>
    <property type="match status" value="1"/>
</dbReference>
<dbReference type="STRING" id="1221500.ABE65_006615"/>
<dbReference type="SUPFAM" id="SSF53822">
    <property type="entry name" value="Periplasmic binding protein-like I"/>
    <property type="match status" value="1"/>
</dbReference>
<keyword evidence="1" id="KW-0805">Transcription regulation</keyword>
<dbReference type="KEGG" id="fpn:ABE65_006615"/>
<dbReference type="Proteomes" id="UP000076623">
    <property type="component" value="Chromosome"/>
</dbReference>
<evidence type="ECO:0000256" key="2">
    <source>
        <dbReference type="ARBA" id="ARBA00023125"/>
    </source>
</evidence>
<dbReference type="PROSITE" id="PS00356">
    <property type="entry name" value="HTH_LACI_1"/>
    <property type="match status" value="1"/>
</dbReference>
<organism evidence="5 6">
    <name type="scientific">Fictibacillus phosphorivorans</name>
    <dbReference type="NCBI Taxonomy" id="1221500"/>
    <lineage>
        <taxon>Bacteria</taxon>
        <taxon>Bacillati</taxon>
        <taxon>Bacillota</taxon>
        <taxon>Bacilli</taxon>
        <taxon>Bacillales</taxon>
        <taxon>Fictibacillaceae</taxon>
        <taxon>Fictibacillus</taxon>
    </lineage>
</organism>
<name>A0A160IKT5_9BACL</name>
<dbReference type="PRINTS" id="PR00036">
    <property type="entry name" value="HTHLACI"/>
</dbReference>